<dbReference type="SUPFAM" id="SSF56112">
    <property type="entry name" value="Protein kinase-like (PK-like)"/>
    <property type="match status" value="1"/>
</dbReference>
<accession>A0AAV9WXV3</accession>
<dbReference type="InterPro" id="IPR011009">
    <property type="entry name" value="Kinase-like_dom_sf"/>
</dbReference>
<feature type="region of interest" description="Disordered" evidence="2">
    <location>
        <begin position="663"/>
        <end position="694"/>
    </location>
</feature>
<feature type="compositionally biased region" description="Acidic residues" evidence="2">
    <location>
        <begin position="981"/>
        <end position="993"/>
    </location>
</feature>
<dbReference type="InterPro" id="IPR011990">
    <property type="entry name" value="TPR-like_helical_dom_sf"/>
</dbReference>
<feature type="binding site" evidence="1">
    <location>
        <position position="180"/>
    </location>
    <ligand>
        <name>ATP</name>
        <dbReference type="ChEBI" id="CHEBI:30616"/>
    </ligand>
</feature>
<sequence length="1122" mass="127254">MDIEINSATEFNHKTSETIETDVSIPRSIPTVQVEDVLKTDDDDMAEDAISDGETRSSSPPSESKGKGKAVDSTAQKYYDNESWSNTEPSDARTDTRTNESVTSYYGGGGSASYSASLANELIGSNDLLDFLAIVQHRRIDLLPFQWEVGESLGHGGTANIFGGGNIETSQGHNLSFAFKRFQREGAGHEKDPNKVYQALLSEVYVLGHPVVRQHPNVNPLQGVCWDVVYGEPWPVLVFRKTEYGDLRQFMKTAEGRGLSFTDKINLCWDIGNAIELMHACHAIHGDLKPDNILIFKDPLGKFSAKVTDFGYSAIFAQGNEEAIITLPFSWPWTAPEVEEDYHVTLKKAKEADIFSYGLICYWLLCYDMIPRDKTKTEDVPDPKIIDGLKKHPELITLVEKDIQVVTEQTDVLGLSWFFDLSLAQRILNLNSLPMPIGKIRKPLPLMEEYGKSLLLRTKASFNLVTLLSQFRMCRRETKKAVFKRLEARANEHPDPIIRGNSAYDLALCYMIGFAVKPNKKKSESWLEKTERPRQDLEDAIEMFKTDTSSLYHGINAKIDYFDAARPNKDRPRTPVPVSDPADPDDSDAEVLINPTDEDVLVLGATAAWVHKMLGINPGEVRMLFNTDEPLESENSKRQLNDLTRDQFGWENGGSVTTKISFTLNRDGHDTDEDDDDDEMDAPGEQLTSATDSQIPPIIEEIKNPVEVNLQPKTVEEEVAQIRESINKKVKVIGPDHEDTLRDMDKLSQLYVGLEKWDEVEALETSILSTRQNILGTENPATLRSMEKLTGALMMKRCYKESEHLVLELFEIRKQVLGIKHEDTLKSLKGLDWLNKRYMEDEMVDDAQPLLEKIVEIEKKAYGIEDKRTLWNMRSLALLYGTKERFEDAEKLLQQIIRETEKSQGNDNEDMIESLQLLVGIYTMQMLTGSDDRGELTQKIHQTQMQIENTKHRVTGAKANETHHHHHHHHHHHDGHIYTHDDDDGESDDNDGEPCEHYKAAKQNIDSMGGLVLDYLNQHVDTEEVDKNIKEAEEALENLDDDAPERTHVLAMLGKGYVDRFRHLNDIDDLDTGIMWAEQAILVVPEDHSERAPRADELGTYFYLRYEARKSPQDLDSAINYT</sequence>
<keyword evidence="1" id="KW-0067">ATP-binding</keyword>
<dbReference type="Proteomes" id="UP001365542">
    <property type="component" value="Unassembled WGS sequence"/>
</dbReference>
<comment type="caution">
    <text evidence="4">The sequence shown here is derived from an EMBL/GenBank/DDBJ whole genome shotgun (WGS) entry which is preliminary data.</text>
</comment>
<feature type="compositionally biased region" description="Acidic residues" evidence="2">
    <location>
        <begin position="41"/>
        <end position="51"/>
    </location>
</feature>
<dbReference type="SMART" id="SM00220">
    <property type="entry name" value="S_TKc"/>
    <property type="match status" value="1"/>
</dbReference>
<name>A0AAV9WXV3_9PEZI</name>
<feature type="compositionally biased region" description="Basic residues" evidence="2">
    <location>
        <begin position="963"/>
        <end position="974"/>
    </location>
</feature>
<dbReference type="Gene3D" id="1.25.40.10">
    <property type="entry name" value="Tetratricopeptide repeat domain"/>
    <property type="match status" value="2"/>
</dbReference>
<dbReference type="GO" id="GO:0005524">
    <property type="term" value="F:ATP binding"/>
    <property type="evidence" value="ECO:0007669"/>
    <property type="project" value="UniProtKB-UniRule"/>
</dbReference>
<dbReference type="GO" id="GO:0004672">
    <property type="term" value="F:protein kinase activity"/>
    <property type="evidence" value="ECO:0007669"/>
    <property type="project" value="InterPro"/>
</dbReference>
<dbReference type="PROSITE" id="PS50011">
    <property type="entry name" value="PROTEIN_KINASE_DOM"/>
    <property type="match status" value="1"/>
</dbReference>
<dbReference type="EMBL" id="JAVHJO010000015">
    <property type="protein sequence ID" value="KAK6527508.1"/>
    <property type="molecule type" value="Genomic_DNA"/>
</dbReference>
<protein>
    <recommendedName>
        <fullName evidence="3">Protein kinase domain-containing protein</fullName>
    </recommendedName>
</protein>
<evidence type="ECO:0000259" key="3">
    <source>
        <dbReference type="PROSITE" id="PS50011"/>
    </source>
</evidence>
<dbReference type="Pfam" id="PF00069">
    <property type="entry name" value="Pkinase"/>
    <property type="match status" value="1"/>
</dbReference>
<reference evidence="4 5" key="1">
    <citation type="submission" date="2019-10" db="EMBL/GenBank/DDBJ databases">
        <authorList>
            <person name="Palmer J.M."/>
        </authorList>
    </citation>
    <scope>NUCLEOTIDE SEQUENCE [LARGE SCALE GENOMIC DNA]</scope>
    <source>
        <strain evidence="4 5">TWF694</strain>
    </source>
</reference>
<keyword evidence="5" id="KW-1185">Reference proteome</keyword>
<evidence type="ECO:0000313" key="4">
    <source>
        <dbReference type="EMBL" id="KAK6527508.1"/>
    </source>
</evidence>
<organism evidence="4 5">
    <name type="scientific">Orbilia ellipsospora</name>
    <dbReference type="NCBI Taxonomy" id="2528407"/>
    <lineage>
        <taxon>Eukaryota</taxon>
        <taxon>Fungi</taxon>
        <taxon>Dikarya</taxon>
        <taxon>Ascomycota</taxon>
        <taxon>Pezizomycotina</taxon>
        <taxon>Orbiliomycetes</taxon>
        <taxon>Orbiliales</taxon>
        <taxon>Orbiliaceae</taxon>
        <taxon>Orbilia</taxon>
    </lineage>
</organism>
<evidence type="ECO:0000256" key="1">
    <source>
        <dbReference type="PROSITE-ProRule" id="PRU10141"/>
    </source>
</evidence>
<dbReference type="PROSITE" id="PS00107">
    <property type="entry name" value="PROTEIN_KINASE_ATP"/>
    <property type="match status" value="1"/>
</dbReference>
<feature type="compositionally biased region" description="Polar residues" evidence="2">
    <location>
        <begin position="1"/>
        <end position="10"/>
    </location>
</feature>
<feature type="region of interest" description="Disordered" evidence="2">
    <location>
        <begin position="566"/>
        <end position="587"/>
    </location>
</feature>
<evidence type="ECO:0000256" key="2">
    <source>
        <dbReference type="SAM" id="MobiDB-lite"/>
    </source>
</evidence>
<feature type="region of interest" description="Disordered" evidence="2">
    <location>
        <begin position="1"/>
        <end position="101"/>
    </location>
</feature>
<keyword evidence="1" id="KW-0547">Nucleotide-binding</keyword>
<dbReference type="InterPro" id="IPR017441">
    <property type="entry name" value="Protein_kinase_ATP_BS"/>
</dbReference>
<dbReference type="InterPro" id="IPR000719">
    <property type="entry name" value="Prot_kinase_dom"/>
</dbReference>
<feature type="region of interest" description="Disordered" evidence="2">
    <location>
        <begin position="960"/>
        <end position="996"/>
    </location>
</feature>
<dbReference type="InterPro" id="IPR053137">
    <property type="entry name" value="NLR-like"/>
</dbReference>
<dbReference type="PANTHER" id="PTHR46082:SF6">
    <property type="entry name" value="AAA+ ATPASE DOMAIN-CONTAINING PROTEIN-RELATED"/>
    <property type="match status" value="1"/>
</dbReference>
<evidence type="ECO:0000313" key="5">
    <source>
        <dbReference type="Proteomes" id="UP001365542"/>
    </source>
</evidence>
<dbReference type="PANTHER" id="PTHR46082">
    <property type="entry name" value="ATP/GTP-BINDING PROTEIN-RELATED"/>
    <property type="match status" value="1"/>
</dbReference>
<dbReference type="Gene3D" id="1.10.510.10">
    <property type="entry name" value="Transferase(Phosphotransferase) domain 1"/>
    <property type="match status" value="1"/>
</dbReference>
<feature type="domain" description="Protein kinase" evidence="3">
    <location>
        <begin position="147"/>
        <end position="498"/>
    </location>
</feature>
<feature type="compositionally biased region" description="Acidic residues" evidence="2">
    <location>
        <begin position="670"/>
        <end position="682"/>
    </location>
</feature>
<dbReference type="AlphaFoldDB" id="A0AAV9WXV3"/>
<dbReference type="CDD" id="cd00180">
    <property type="entry name" value="PKc"/>
    <property type="match status" value="1"/>
</dbReference>
<proteinExistence type="predicted"/>
<gene>
    <name evidence="4" type="ORF">TWF694_004491</name>
</gene>